<feature type="region of interest" description="Disordered" evidence="2">
    <location>
        <begin position="459"/>
        <end position="529"/>
    </location>
</feature>
<sequence>MLQREGFVVADMSPSTPSPALLRRASWKAEAIRKGNLKISGPIPITEDMPLNDEEEKRFAENGTLSDPPQSPVAPLEEQRQRSATPPRPAHPAPAVPDHPMPLRSNLVVVDQPQQEEEARDHVPLRSPRNLQPISIVQCDSDPGLLRSTPPIEQRPSPSPVGPRISDLPVKELEPLHPLGQHLPYPMNVNAPPASPPDEYLTFDVNRQGRRRATLPNVPGLVVQRHSLDESRPKLAPWQERIEDGNTSPSRIGIALSSPSHGTSRPNKRRSRSADALHDMAKDLASIERRRSAEIKYWRESNMSGSVYSRPATAKTVETFRSVQMQEPMIREPEADSYNEMSATLVQADDPQTPTSEGLDRSKQEEKEGGVYAIVSDFNFGDLKDGRESGPVPAEPQPEPARVVEPVSQAGGQEISPVAPLPAPNPNRLSMEERLMHLENQYSNLETLTRRLSSRNNRQTIILENAPRSLRSRDRSTSVSASRSHSRSAPSIHQEPSHLRHQSTSSEYIEEPVHAPSSPTSTLPVASNNEQAKALQDMRAVLEVERNARIALEHRVHSLQIEVSNLQALINKLVAGSGATYPTPSPDMLIMTSEDNQRVSCSTPRAMTHNQNAYYSQHQRPHNWRHDSESMYSDDLVLGSSGTGEAASPDEWATPKEEGFSNSGFFHARDDGMKEYS</sequence>
<name>A0A8H5ZM86_COCSA</name>
<feature type="coiled-coil region" evidence="1">
    <location>
        <begin position="428"/>
        <end position="455"/>
    </location>
</feature>
<protein>
    <submittedName>
        <fullName evidence="3">Uncharacterized protein</fullName>
    </submittedName>
</protein>
<dbReference type="Proteomes" id="UP000624244">
    <property type="component" value="Unassembled WGS sequence"/>
</dbReference>
<evidence type="ECO:0000313" key="3">
    <source>
        <dbReference type="EMBL" id="KAF5851817.1"/>
    </source>
</evidence>
<feature type="region of interest" description="Disordered" evidence="2">
    <location>
        <begin position="242"/>
        <end position="275"/>
    </location>
</feature>
<proteinExistence type="predicted"/>
<dbReference type="AlphaFoldDB" id="A0A8H5ZM86"/>
<feature type="compositionally biased region" description="Polar residues" evidence="2">
    <location>
        <begin position="347"/>
        <end position="356"/>
    </location>
</feature>
<feature type="compositionally biased region" description="Basic and acidic residues" evidence="2">
    <location>
        <begin position="667"/>
        <end position="677"/>
    </location>
</feature>
<evidence type="ECO:0000256" key="1">
    <source>
        <dbReference type="SAM" id="Coils"/>
    </source>
</evidence>
<feature type="region of interest" description="Disordered" evidence="2">
    <location>
        <begin position="347"/>
        <end position="368"/>
    </location>
</feature>
<feature type="region of interest" description="Disordered" evidence="2">
    <location>
        <begin position="1"/>
        <end position="20"/>
    </location>
</feature>
<feature type="compositionally biased region" description="Polar residues" evidence="2">
    <location>
        <begin position="517"/>
        <end position="529"/>
    </location>
</feature>
<feature type="compositionally biased region" description="Pro residues" evidence="2">
    <location>
        <begin position="86"/>
        <end position="100"/>
    </location>
</feature>
<feature type="compositionally biased region" description="Basic and acidic residues" evidence="2">
    <location>
        <begin position="358"/>
        <end position="368"/>
    </location>
</feature>
<reference evidence="3" key="1">
    <citation type="submission" date="2019-11" db="EMBL/GenBank/DDBJ databases">
        <title>Bipolaris sorokiniana Genome sequencing.</title>
        <authorList>
            <person name="Wang H."/>
        </authorList>
    </citation>
    <scope>NUCLEOTIDE SEQUENCE</scope>
</reference>
<evidence type="ECO:0000313" key="4">
    <source>
        <dbReference type="Proteomes" id="UP000624244"/>
    </source>
</evidence>
<comment type="caution">
    <text evidence="3">The sequence shown here is derived from an EMBL/GenBank/DDBJ whole genome shotgun (WGS) entry which is preliminary data.</text>
</comment>
<feature type="region of interest" description="Disordered" evidence="2">
    <location>
        <begin position="35"/>
        <end position="201"/>
    </location>
</feature>
<organism evidence="3 4">
    <name type="scientific">Cochliobolus sativus</name>
    <name type="common">Common root rot and spot blotch fungus</name>
    <name type="synonym">Bipolaris sorokiniana</name>
    <dbReference type="NCBI Taxonomy" id="45130"/>
    <lineage>
        <taxon>Eukaryota</taxon>
        <taxon>Fungi</taxon>
        <taxon>Dikarya</taxon>
        <taxon>Ascomycota</taxon>
        <taxon>Pezizomycotina</taxon>
        <taxon>Dothideomycetes</taxon>
        <taxon>Pleosporomycetidae</taxon>
        <taxon>Pleosporales</taxon>
        <taxon>Pleosporineae</taxon>
        <taxon>Pleosporaceae</taxon>
        <taxon>Bipolaris</taxon>
    </lineage>
</organism>
<feature type="region of interest" description="Disordered" evidence="2">
    <location>
        <begin position="382"/>
        <end position="425"/>
    </location>
</feature>
<evidence type="ECO:0000256" key="2">
    <source>
        <dbReference type="SAM" id="MobiDB-lite"/>
    </source>
</evidence>
<dbReference type="EMBL" id="WNKQ01000004">
    <property type="protein sequence ID" value="KAF5851817.1"/>
    <property type="molecule type" value="Genomic_DNA"/>
</dbReference>
<accession>A0A8H5ZM86</accession>
<feature type="compositionally biased region" description="Low complexity" evidence="2">
    <location>
        <begin position="477"/>
        <end position="491"/>
    </location>
</feature>
<keyword evidence="1" id="KW-0175">Coiled coil</keyword>
<feature type="region of interest" description="Disordered" evidence="2">
    <location>
        <begin position="639"/>
        <end position="677"/>
    </location>
</feature>
<gene>
    <name evidence="3" type="ORF">GGP41_000554</name>
</gene>